<evidence type="ECO:0000313" key="3">
    <source>
        <dbReference type="Proteomes" id="UP000194873"/>
    </source>
</evidence>
<name>A0A243WLC4_9BACT</name>
<evidence type="ECO:0000313" key="2">
    <source>
        <dbReference type="EMBL" id="OUJ76369.1"/>
    </source>
</evidence>
<dbReference type="Proteomes" id="UP000194873">
    <property type="component" value="Unassembled WGS sequence"/>
</dbReference>
<dbReference type="AlphaFoldDB" id="A0A243WLC4"/>
<accession>A0A243WLC4</accession>
<reference evidence="2 3" key="1">
    <citation type="submission" date="2017-01" db="EMBL/GenBank/DDBJ databases">
        <title>A new Hymenobacter.</title>
        <authorList>
            <person name="Liang Y."/>
            <person name="Feng F."/>
        </authorList>
    </citation>
    <scope>NUCLEOTIDE SEQUENCE [LARGE SCALE GENOMIC DNA]</scope>
    <source>
        <strain evidence="2">MIMBbqt21</strain>
    </source>
</reference>
<organism evidence="2 3">
    <name type="scientific">Hymenobacter crusticola</name>
    <dbReference type="NCBI Taxonomy" id="1770526"/>
    <lineage>
        <taxon>Bacteria</taxon>
        <taxon>Pseudomonadati</taxon>
        <taxon>Bacteroidota</taxon>
        <taxon>Cytophagia</taxon>
        <taxon>Cytophagales</taxon>
        <taxon>Hymenobacteraceae</taxon>
        <taxon>Hymenobacter</taxon>
    </lineage>
</organism>
<evidence type="ECO:0000259" key="1">
    <source>
        <dbReference type="Pfam" id="PF22311"/>
    </source>
</evidence>
<proteinExistence type="predicted"/>
<sequence>MEARIQKLSTQEKLNPPIQILRYRYRNQVVYYETAPCCDQFTTLYDSRGRVLCKPDGGLTGKGDGNCPDFTKERTEERLVWQDAR</sequence>
<dbReference type="Pfam" id="PF22311">
    <property type="entry name" value="DUF6970"/>
    <property type="match status" value="1"/>
</dbReference>
<dbReference type="OrthoDB" id="676710at2"/>
<gene>
    <name evidence="2" type="ORF">BXP70_02875</name>
</gene>
<feature type="domain" description="DUF6970" evidence="1">
    <location>
        <begin position="6"/>
        <end position="83"/>
    </location>
</feature>
<dbReference type="EMBL" id="MTSE01000001">
    <property type="protein sequence ID" value="OUJ76369.1"/>
    <property type="molecule type" value="Genomic_DNA"/>
</dbReference>
<keyword evidence="3" id="KW-1185">Reference proteome</keyword>
<protein>
    <recommendedName>
        <fullName evidence="1">DUF6970 domain-containing protein</fullName>
    </recommendedName>
</protein>
<dbReference type="InterPro" id="IPR054243">
    <property type="entry name" value="DUF6970"/>
</dbReference>
<comment type="caution">
    <text evidence="2">The sequence shown here is derived from an EMBL/GenBank/DDBJ whole genome shotgun (WGS) entry which is preliminary data.</text>
</comment>